<evidence type="ECO:0000313" key="9">
    <source>
        <dbReference type="EMBL" id="KAE8261499.1"/>
    </source>
</evidence>
<evidence type="ECO:0000256" key="4">
    <source>
        <dbReference type="ARBA" id="ARBA00022917"/>
    </source>
</evidence>
<keyword evidence="3" id="KW-0808">Transferase</keyword>
<dbReference type="Proteomes" id="UP000836402">
    <property type="component" value="Unassembled WGS sequence"/>
</dbReference>
<protein>
    <recommendedName>
        <fullName evidence="2">methionyl-tRNA formyltransferase</fullName>
        <ecNumber evidence="2">2.1.2.9</ecNumber>
    </recommendedName>
</protein>
<reference evidence="9" key="1">
    <citation type="submission" date="2016-04" db="EMBL/GenBank/DDBJ databases">
        <authorList>
            <person name="Nguyen H.D."/>
            <person name="Kesanakurti P."/>
            <person name="Cullis J."/>
            <person name="Levesque C.A."/>
            <person name="Hambleton S."/>
        </authorList>
    </citation>
    <scope>NUCLEOTIDE SEQUENCE</scope>
    <source>
        <strain evidence="9">DAOMC 238032</strain>
    </source>
</reference>
<evidence type="ECO:0000259" key="6">
    <source>
        <dbReference type="Pfam" id="PF00551"/>
    </source>
</evidence>
<feature type="region of interest" description="Disordered" evidence="5">
    <location>
        <begin position="29"/>
        <end position="59"/>
    </location>
</feature>
<evidence type="ECO:0000256" key="2">
    <source>
        <dbReference type="ARBA" id="ARBA00012261"/>
    </source>
</evidence>
<dbReference type="Proteomes" id="UP000077671">
    <property type="component" value="Unassembled WGS sequence"/>
</dbReference>
<dbReference type="InterPro" id="IPR002376">
    <property type="entry name" value="Formyl_transf_N"/>
</dbReference>
<reference evidence="9" key="2">
    <citation type="journal article" date="2019" name="IMA Fungus">
        <title>Genome sequencing and comparison of five Tilletia species to identify candidate genes for the detection of regulated species infecting wheat.</title>
        <authorList>
            <person name="Nguyen H.D.T."/>
            <person name="Sultana T."/>
            <person name="Kesanakurti P."/>
            <person name="Hambleton S."/>
        </authorList>
    </citation>
    <scope>NUCLEOTIDE SEQUENCE</scope>
    <source>
        <strain evidence="9">DAOMC 238032</strain>
    </source>
</reference>
<dbReference type="GO" id="GO:0004479">
    <property type="term" value="F:methionyl-tRNA formyltransferase activity"/>
    <property type="evidence" value="ECO:0007669"/>
    <property type="project" value="UniProtKB-EC"/>
</dbReference>
<feature type="compositionally biased region" description="Low complexity" evidence="5">
    <location>
        <begin position="43"/>
        <end position="59"/>
    </location>
</feature>
<dbReference type="CDD" id="cd08646">
    <property type="entry name" value="FMT_core_Met-tRNA-FMT_N"/>
    <property type="match status" value="1"/>
</dbReference>
<evidence type="ECO:0000256" key="3">
    <source>
        <dbReference type="ARBA" id="ARBA00022679"/>
    </source>
</evidence>
<dbReference type="EC" id="2.1.2.9" evidence="2"/>
<evidence type="ECO:0000313" key="8">
    <source>
        <dbReference type="EMBL" id="CAD6932279.1"/>
    </source>
</evidence>
<dbReference type="PANTHER" id="PTHR11138">
    <property type="entry name" value="METHIONYL-TRNA FORMYLTRANSFERASE"/>
    <property type="match status" value="1"/>
</dbReference>
<dbReference type="SUPFAM" id="SSF53328">
    <property type="entry name" value="Formyltransferase"/>
    <property type="match status" value="1"/>
</dbReference>
<dbReference type="GO" id="GO:0005739">
    <property type="term" value="C:mitochondrion"/>
    <property type="evidence" value="ECO:0007669"/>
    <property type="project" value="TreeGrafter"/>
</dbReference>
<evidence type="ECO:0000313" key="11">
    <source>
        <dbReference type="Proteomes" id="UP000836402"/>
    </source>
</evidence>
<proteinExistence type="inferred from homology"/>
<dbReference type="PANTHER" id="PTHR11138:SF5">
    <property type="entry name" value="METHIONYL-TRNA FORMYLTRANSFERASE, MITOCHONDRIAL"/>
    <property type="match status" value="1"/>
</dbReference>
<dbReference type="InterPro" id="IPR036477">
    <property type="entry name" value="Formyl_transf_N_sf"/>
</dbReference>
<evidence type="ECO:0000256" key="5">
    <source>
        <dbReference type="SAM" id="MobiDB-lite"/>
    </source>
</evidence>
<keyword evidence="11" id="KW-1185">Reference proteome</keyword>
<dbReference type="Pfam" id="PF02911">
    <property type="entry name" value="Formyl_trans_C"/>
    <property type="match status" value="1"/>
</dbReference>
<evidence type="ECO:0000256" key="1">
    <source>
        <dbReference type="ARBA" id="ARBA00010699"/>
    </source>
</evidence>
<evidence type="ECO:0000313" key="10">
    <source>
        <dbReference type="Proteomes" id="UP000077671"/>
    </source>
</evidence>
<sequence length="417" mass="45881">MLCLRPLLLAAARSPRCVIQPVLRPCRGPSFSTQPEKDATQNEGTSTSTSTSTVAETETGTGTVSKAPYDVLFCGTDDFACASLRALHQRRDLWKSITVVHPPETRQAWGAVRMSVAPVQTLASELGLEHVPVPNSGLDGWEPPKSFPLPSPASLLLTVSFGHLIPTPLLSLFPHPSQTLNLHPSLLPQLRGAAPLQWALAHGLEKTGVTVQRLSWGEFDCGRVLGQVGVGIGKGWGYEELLKGVKGPAAELLMEVLSDLPAYDARSHEQAGKAASFAPKLKREFTQVRWSKWSAKQIEARHRGMSYLFPIHSDLLPYWSPTKNSFKPTLVHMREVSLQPTDKRFAPLLLEGVAPGSAMYDDRLGGALVVRCAGPSLLRVRGLKAEGKKKRPMKEWLIGYRDRMDEKGFFRFGDRRE</sequence>
<comment type="similarity">
    <text evidence="1">Belongs to the Fmt family.</text>
</comment>
<dbReference type="Gene3D" id="3.40.50.12230">
    <property type="match status" value="1"/>
</dbReference>
<dbReference type="InterPro" id="IPR005793">
    <property type="entry name" value="Formyl_trans_C"/>
</dbReference>
<evidence type="ECO:0000259" key="7">
    <source>
        <dbReference type="Pfam" id="PF02911"/>
    </source>
</evidence>
<name>A0A177UCD8_9BASI</name>
<gene>
    <name evidence="9" type="ORF">A4X03_0g3199</name>
    <name evidence="8" type="ORF">JKIAZH3_G3161</name>
</gene>
<dbReference type="AlphaFoldDB" id="A0A177UCD8"/>
<dbReference type="InterPro" id="IPR041711">
    <property type="entry name" value="Met-tRNA-FMT_N"/>
</dbReference>
<keyword evidence="4" id="KW-0648">Protein biosynthesis</keyword>
<reference evidence="8" key="3">
    <citation type="submission" date="2020-10" db="EMBL/GenBank/DDBJ databases">
        <authorList>
            <person name="Sedaghatjoo S."/>
        </authorList>
    </citation>
    <scope>NUCLEOTIDE SEQUENCE</scope>
    <source>
        <strain evidence="8">AZH3</strain>
    </source>
</reference>
<comment type="caution">
    <text evidence="9">The sequence shown here is derived from an EMBL/GenBank/DDBJ whole genome shotgun (WGS) entry which is preliminary data.</text>
</comment>
<organism evidence="9 10">
    <name type="scientific">Tilletia caries</name>
    <name type="common">wheat bunt fungus</name>
    <dbReference type="NCBI Taxonomy" id="13290"/>
    <lineage>
        <taxon>Eukaryota</taxon>
        <taxon>Fungi</taxon>
        <taxon>Dikarya</taxon>
        <taxon>Basidiomycota</taxon>
        <taxon>Ustilaginomycotina</taxon>
        <taxon>Exobasidiomycetes</taxon>
        <taxon>Tilletiales</taxon>
        <taxon>Tilletiaceae</taxon>
        <taxon>Tilletia</taxon>
    </lineage>
</organism>
<feature type="domain" description="Formyl transferase N-terminal" evidence="6">
    <location>
        <begin position="154"/>
        <end position="257"/>
    </location>
</feature>
<feature type="domain" description="Formyl transferase C-terminal" evidence="7">
    <location>
        <begin position="280"/>
        <end position="400"/>
    </location>
</feature>
<dbReference type="Pfam" id="PF00551">
    <property type="entry name" value="Formyl_trans_N"/>
    <property type="match status" value="1"/>
</dbReference>
<dbReference type="EMBL" id="LWDD02000356">
    <property type="protein sequence ID" value="KAE8261499.1"/>
    <property type="molecule type" value="Genomic_DNA"/>
</dbReference>
<dbReference type="EMBL" id="CAJHJG010003496">
    <property type="protein sequence ID" value="CAD6932279.1"/>
    <property type="molecule type" value="Genomic_DNA"/>
</dbReference>
<accession>A0A177UCD8</accession>